<dbReference type="Proteomes" id="UP000275256">
    <property type="component" value="Unassembled WGS sequence"/>
</dbReference>
<gene>
    <name evidence="9" type="ORF">EAX62_04020</name>
</gene>
<dbReference type="FunFam" id="3.20.20.70:FF:000118">
    <property type="entry name" value="Alpha-galactosidase"/>
    <property type="match status" value="1"/>
</dbReference>
<dbReference type="PRINTS" id="PR00743">
    <property type="entry name" value="GLHYDRLASE36"/>
</dbReference>
<feature type="binding site" evidence="7">
    <location>
        <position position="419"/>
    </location>
    <ligand>
        <name>substrate</name>
    </ligand>
</feature>
<dbReference type="EMBL" id="REFW01000001">
    <property type="protein sequence ID" value="RMB61793.1"/>
    <property type="molecule type" value="Genomic_DNA"/>
</dbReference>
<accession>A0A3M0GJJ0</accession>
<feature type="domain" description="Glycosyl hydrolase family 36 N-terminal" evidence="8">
    <location>
        <begin position="50"/>
        <end position="261"/>
    </location>
</feature>
<feature type="active site" description="Nucleophile" evidence="6">
    <location>
        <position position="454"/>
    </location>
</feature>
<dbReference type="PANTHER" id="PTHR43053">
    <property type="entry name" value="GLYCOSIDASE FAMILY 31"/>
    <property type="match status" value="1"/>
</dbReference>
<keyword evidence="4 5" id="KW-0326">Glycosidase</keyword>
<feature type="binding site" evidence="7">
    <location>
        <begin position="452"/>
        <end position="456"/>
    </location>
    <ligand>
        <name>substrate</name>
    </ligand>
</feature>
<proteinExistence type="inferred from homology"/>
<sequence>MNTQWELQTRRTAYVVSVLPDGSGLVPDHWGPQMGDVPRWAEPYRFSGFTTAADVTPLEYASDGQRHAAFSELLVARPDSYTGACWTVLPEEATLTRTSVGERLIVPLLDETGELTLELRFQTSLTHDVVRRSITMTNRGGEAVELSRAFSGAWNLPLGQKVRVDYLAGSWAREFQRRSIDLGWGTFSIGSRQGLTGLQSSPVVTLTALPDMDSNAVPEGVAYGVALDWSGSWRLQVECSPVGQHVRVSTGVHEDVCTVVLEAGQTFTSPDTLGVFSAQGPEGVMQAWHEFQGAELARGSAENRRPVVYNSWMATFFDVTVEHQKQLARIAADIGVETFVVDDGWFVGRASDDAGLGDWAPDPAKFPAGLAELAEYVAGLGMSFGIWIEPEGVNPDSDLYRCHPDWVYRAGERPLELIRHQYVLDLGRSDVHDWVADTLRSLVSSTGITYLKWDMNRPVSDGGRPGDRHGREWSLQHTRNYYRLLDMLRLEFPHVVVEACSSGGGRIDNAVLARADVVWASDEVGARDRLVIQDGFLSAYPASAMSSWVTDDVGHRDRLTPSLGYRFAVAMCGVLGIGTDLLAWCQSERDTAQRMISTYKDVRAVLHRGQLRKHGDVRLNGYCLEYNGPVDDPRTVLIVFDRDRDRTRDREIVRVHPSGLLPGTRYSIGGSGTTITAEAARHLGIPVAFSWAPDADVLVLAPVDAMA</sequence>
<evidence type="ECO:0000313" key="10">
    <source>
        <dbReference type="Proteomes" id="UP000275256"/>
    </source>
</evidence>
<keyword evidence="3 5" id="KW-0378">Hydrolase</keyword>
<protein>
    <recommendedName>
        <fullName evidence="2 5">Alpha-galactosidase</fullName>
        <ecNumber evidence="2 5">3.2.1.22</ecNumber>
    </recommendedName>
</protein>
<evidence type="ECO:0000256" key="7">
    <source>
        <dbReference type="PIRSR" id="PIRSR005536-2"/>
    </source>
</evidence>
<dbReference type="InterPro" id="IPR031704">
    <property type="entry name" value="Glyco_hydro_36_N"/>
</dbReference>
<dbReference type="GO" id="GO:0004557">
    <property type="term" value="F:alpha-galactosidase activity"/>
    <property type="evidence" value="ECO:0007669"/>
    <property type="project" value="UniProtKB-UniRule"/>
</dbReference>
<feature type="binding site" evidence="7">
    <location>
        <position position="500"/>
    </location>
    <ligand>
        <name>substrate</name>
    </ligand>
</feature>
<evidence type="ECO:0000256" key="2">
    <source>
        <dbReference type="ARBA" id="ARBA00012755"/>
    </source>
</evidence>
<evidence type="ECO:0000256" key="5">
    <source>
        <dbReference type="PIRNR" id="PIRNR005536"/>
    </source>
</evidence>
<comment type="similarity">
    <text evidence="5">Belongs to the glycosyl hydrolase.</text>
</comment>
<dbReference type="InterPro" id="IPR050985">
    <property type="entry name" value="Alpha-glycosidase_related"/>
</dbReference>
<dbReference type="SUPFAM" id="SSF51445">
    <property type="entry name" value="(Trans)glycosidases"/>
    <property type="match status" value="1"/>
</dbReference>
<organism evidence="9 10">
    <name type="scientific">Tessaracoccus antarcticus</name>
    <dbReference type="NCBI Taxonomy" id="2479848"/>
    <lineage>
        <taxon>Bacteria</taxon>
        <taxon>Bacillati</taxon>
        <taxon>Actinomycetota</taxon>
        <taxon>Actinomycetes</taxon>
        <taxon>Propionibacteriales</taxon>
        <taxon>Propionibacteriaceae</taxon>
        <taxon>Tessaracoccus</taxon>
    </lineage>
</organism>
<keyword evidence="10" id="KW-1185">Reference proteome</keyword>
<dbReference type="RefSeq" id="WP_121900340.1">
    <property type="nucleotide sequence ID" value="NZ_REFW01000001.1"/>
</dbReference>
<evidence type="ECO:0000256" key="4">
    <source>
        <dbReference type="ARBA" id="ARBA00023295"/>
    </source>
</evidence>
<feature type="binding site" evidence="7">
    <location>
        <position position="171"/>
    </location>
    <ligand>
        <name>substrate</name>
    </ligand>
</feature>
<dbReference type="PANTHER" id="PTHR43053:SF3">
    <property type="entry name" value="ALPHA-GALACTOSIDASE C-RELATED"/>
    <property type="match status" value="1"/>
</dbReference>
<feature type="binding site" evidence="7">
    <location>
        <position position="522"/>
    </location>
    <ligand>
        <name>substrate</name>
    </ligand>
</feature>
<comment type="catalytic activity">
    <reaction evidence="1 5">
        <text>Hydrolysis of terminal, non-reducing alpha-D-galactose residues in alpha-D-galactosides, including galactose oligosaccharides, galactomannans and galactolipids.</text>
        <dbReference type="EC" id="3.2.1.22"/>
    </reaction>
</comment>
<evidence type="ECO:0000256" key="6">
    <source>
        <dbReference type="PIRSR" id="PIRSR005536-1"/>
    </source>
</evidence>
<dbReference type="OrthoDB" id="9758822at2"/>
<dbReference type="CDD" id="cd14791">
    <property type="entry name" value="GH36"/>
    <property type="match status" value="1"/>
</dbReference>
<dbReference type="InterPro" id="IPR002252">
    <property type="entry name" value="Glyco_hydro_36"/>
</dbReference>
<dbReference type="InterPro" id="IPR013785">
    <property type="entry name" value="Aldolase_TIM"/>
</dbReference>
<comment type="caution">
    <text evidence="9">The sequence shown here is derived from an EMBL/GenBank/DDBJ whole genome shotgun (WGS) entry which is preliminary data.</text>
</comment>
<evidence type="ECO:0000313" key="9">
    <source>
        <dbReference type="EMBL" id="RMB61793.1"/>
    </source>
</evidence>
<reference evidence="9 10" key="1">
    <citation type="submission" date="2018-10" db="EMBL/GenBank/DDBJ databases">
        <title>Tessaracoccus antarcticuss sp. nov., isolated from sediment.</title>
        <authorList>
            <person name="Zhou L.Y."/>
            <person name="Du Z.J."/>
        </authorList>
    </citation>
    <scope>NUCLEOTIDE SEQUENCE [LARGE SCALE GENOMIC DNA]</scope>
    <source>
        <strain evidence="9 10">JDX10</strain>
    </source>
</reference>
<dbReference type="InterPro" id="IPR017853">
    <property type="entry name" value="GH"/>
</dbReference>
<feature type="active site" description="Proton donor" evidence="6">
    <location>
        <position position="522"/>
    </location>
</feature>
<dbReference type="AlphaFoldDB" id="A0A3M0GJJ0"/>
<name>A0A3M0GJJ0_9ACTN</name>
<evidence type="ECO:0000256" key="3">
    <source>
        <dbReference type="ARBA" id="ARBA00022801"/>
    </source>
</evidence>
<evidence type="ECO:0000256" key="1">
    <source>
        <dbReference type="ARBA" id="ARBA00001255"/>
    </source>
</evidence>
<dbReference type="Pfam" id="PF02065">
    <property type="entry name" value="Melibiase"/>
    <property type="match status" value="1"/>
</dbReference>
<dbReference type="PIRSF" id="PIRSF005536">
    <property type="entry name" value="Agal"/>
    <property type="match status" value="1"/>
</dbReference>
<evidence type="ECO:0000259" key="8">
    <source>
        <dbReference type="Pfam" id="PF16875"/>
    </source>
</evidence>
<dbReference type="Pfam" id="PF16875">
    <property type="entry name" value="Glyco_hydro_36N"/>
    <property type="match status" value="1"/>
</dbReference>
<dbReference type="GO" id="GO:0016052">
    <property type="term" value="P:carbohydrate catabolic process"/>
    <property type="evidence" value="ECO:0007669"/>
    <property type="project" value="InterPro"/>
</dbReference>
<dbReference type="Gene3D" id="2.70.98.60">
    <property type="entry name" value="alpha-galactosidase from lactobacil brevis"/>
    <property type="match status" value="1"/>
</dbReference>
<dbReference type="EC" id="3.2.1.22" evidence="2 5"/>
<feature type="binding site" evidence="7">
    <location>
        <begin position="342"/>
        <end position="343"/>
    </location>
    <ligand>
        <name>substrate</name>
    </ligand>
</feature>
<dbReference type="InterPro" id="IPR038417">
    <property type="entry name" value="Alpga-gal_N_sf"/>
</dbReference>
<dbReference type="Gene3D" id="3.20.20.70">
    <property type="entry name" value="Aldolase class I"/>
    <property type="match status" value="1"/>
</dbReference>